<feature type="domain" description="RNHCP" evidence="1">
    <location>
        <begin position="23"/>
        <end position="111"/>
    </location>
</feature>
<evidence type="ECO:0000313" key="3">
    <source>
        <dbReference type="Proteomes" id="UP000002029"/>
    </source>
</evidence>
<dbReference type="EMBL" id="CP001814">
    <property type="protein sequence ID" value="ACZ86001.1"/>
    <property type="molecule type" value="Genomic_DNA"/>
</dbReference>
<gene>
    <name evidence="2" type="ordered locus">Sros_3049</name>
</gene>
<keyword evidence="3" id="KW-1185">Reference proteome</keyword>
<sequence length="131" mass="14362">MPIIIPEEVSLPRHPSRDRARVRSFRCVHCGLDVPADAPGTAHRNHCPTCLWSRHLDDTPGDRAADCGSSMTPIAVHVRHNGEWALVHHCTGCGALDANRIAGDDNPLALMRIAVAPLARPPFPLDWFARL</sequence>
<protein>
    <recommendedName>
        <fullName evidence="1">RNHCP domain-containing protein</fullName>
    </recommendedName>
</protein>
<evidence type="ECO:0000259" key="1">
    <source>
        <dbReference type="Pfam" id="PF12647"/>
    </source>
</evidence>
<dbReference type="KEGG" id="sro:Sros_3049"/>
<evidence type="ECO:0000313" key="2">
    <source>
        <dbReference type="EMBL" id="ACZ86001.1"/>
    </source>
</evidence>
<organism evidence="2 3">
    <name type="scientific">Streptosporangium roseum (strain ATCC 12428 / DSM 43021 / JCM 3005 / KCTC 9067 / NCIMB 10171 / NRRL 2505 / NI 9100)</name>
    <dbReference type="NCBI Taxonomy" id="479432"/>
    <lineage>
        <taxon>Bacteria</taxon>
        <taxon>Bacillati</taxon>
        <taxon>Actinomycetota</taxon>
        <taxon>Actinomycetes</taxon>
        <taxon>Streptosporangiales</taxon>
        <taxon>Streptosporangiaceae</taxon>
        <taxon>Streptosporangium</taxon>
    </lineage>
</organism>
<dbReference type="HOGENOM" id="CLU_122829_1_1_11"/>
<dbReference type="STRING" id="479432.Sros_3049"/>
<reference evidence="2 3" key="1">
    <citation type="journal article" date="2010" name="Stand. Genomic Sci.">
        <title>Complete genome sequence of Streptosporangium roseum type strain (NI 9100).</title>
        <authorList>
            <person name="Nolan M."/>
            <person name="Sikorski J."/>
            <person name="Jando M."/>
            <person name="Lucas S."/>
            <person name="Lapidus A."/>
            <person name="Glavina Del Rio T."/>
            <person name="Chen F."/>
            <person name="Tice H."/>
            <person name="Pitluck S."/>
            <person name="Cheng J.F."/>
            <person name="Chertkov O."/>
            <person name="Sims D."/>
            <person name="Meincke L."/>
            <person name="Brettin T."/>
            <person name="Han C."/>
            <person name="Detter J.C."/>
            <person name="Bruce D."/>
            <person name="Goodwin L."/>
            <person name="Land M."/>
            <person name="Hauser L."/>
            <person name="Chang Y.J."/>
            <person name="Jeffries C.D."/>
            <person name="Ivanova N."/>
            <person name="Mavromatis K."/>
            <person name="Mikhailova N."/>
            <person name="Chen A."/>
            <person name="Palaniappan K."/>
            <person name="Chain P."/>
            <person name="Rohde M."/>
            <person name="Goker M."/>
            <person name="Bristow J."/>
            <person name="Eisen J.A."/>
            <person name="Markowitz V."/>
            <person name="Hugenholtz P."/>
            <person name="Kyrpides N.C."/>
            <person name="Klenk H.P."/>
        </authorList>
    </citation>
    <scope>NUCLEOTIDE SEQUENCE [LARGE SCALE GENOMIC DNA]</scope>
    <source>
        <strain evidence="3">ATCC 12428 / DSM 43021 / JCM 3005 / NI 9100</strain>
    </source>
</reference>
<accession>D2B9Y8</accession>
<name>D2B9Y8_STRRD</name>
<dbReference type="InterPro" id="IPR024439">
    <property type="entry name" value="RNHCP"/>
</dbReference>
<dbReference type="Proteomes" id="UP000002029">
    <property type="component" value="Chromosome"/>
</dbReference>
<dbReference type="eggNOG" id="COG1162">
    <property type="taxonomic scope" value="Bacteria"/>
</dbReference>
<proteinExistence type="predicted"/>
<dbReference type="AlphaFoldDB" id="D2B9Y8"/>
<dbReference type="Pfam" id="PF12647">
    <property type="entry name" value="RNHCP"/>
    <property type="match status" value="1"/>
</dbReference>